<dbReference type="RefSeq" id="WP_382416079.1">
    <property type="nucleotide sequence ID" value="NZ_AP031500.1"/>
</dbReference>
<evidence type="ECO:0000259" key="6">
    <source>
        <dbReference type="Pfam" id="PF05175"/>
    </source>
</evidence>
<reference evidence="9" key="1">
    <citation type="journal article" date="2019" name="Int. J. Syst. Evol. Microbiol.">
        <title>The Global Catalogue of Microorganisms (GCM) 10K type strain sequencing project: providing services to taxonomists for standard genome sequencing and annotation.</title>
        <authorList>
            <consortium name="The Broad Institute Genomics Platform"/>
            <consortium name="The Broad Institute Genome Sequencing Center for Infectious Disease"/>
            <person name="Wu L."/>
            <person name="Ma J."/>
        </authorList>
    </citation>
    <scope>NUCLEOTIDE SEQUENCE [LARGE SCALE GENOMIC DNA]</scope>
    <source>
        <strain evidence="9">KCTC 52141</strain>
    </source>
</reference>
<dbReference type="Pfam" id="PF05175">
    <property type="entry name" value="MTS"/>
    <property type="match status" value="1"/>
</dbReference>
<evidence type="ECO:0000256" key="2">
    <source>
        <dbReference type="ARBA" id="ARBA00022552"/>
    </source>
</evidence>
<dbReference type="CDD" id="cd02440">
    <property type="entry name" value="AdoMet_MTases"/>
    <property type="match status" value="1"/>
</dbReference>
<dbReference type="PANTHER" id="PTHR47816:SF4">
    <property type="entry name" value="RIBOSOMAL RNA SMALL SUBUNIT METHYLTRANSFERASE C"/>
    <property type="match status" value="1"/>
</dbReference>
<proteinExistence type="predicted"/>
<dbReference type="PROSITE" id="PS00092">
    <property type="entry name" value="N6_MTASE"/>
    <property type="match status" value="1"/>
</dbReference>
<sequence length="364" mass="40110">MNDPALHWLLEHYHNAPAAIDSVWLCDEASREFTDHLAVRAQTQFISNRWDVCERLKAHQHGVTFNDFDLSAIADNSQERVYYRISKEKPVVHHIINAAARVLQPEGELVIAGLKNEGAKNFLDKAAQVMGCSKATQKHGLAYSAQLSKRQISVLLDDSDYSRLRPIAPLNNTGQTQGAGELLLWSKPGQFGWQKIDAGSAFLLSTLAQQNMSSNEPLTVLDLGCGYGYLSCRAAQTLFNTPQTAFTLTDNNAAALRSAHYNCEQLGLDATVVPSDAGTEIAQRFDVILCNPPFHQGFNVSDDLTERFIASAGEHLQPGGQAYFVVNAFIGAEQKAKAHFAECRELANNRQFKVLALSKPRSKP</sequence>
<name>A0ABV7HRR5_9GAMM</name>
<dbReference type="PANTHER" id="PTHR47816">
    <property type="entry name" value="RIBOSOMAL RNA SMALL SUBUNIT METHYLTRANSFERASE C"/>
    <property type="match status" value="1"/>
</dbReference>
<keyword evidence="2" id="KW-0698">rRNA processing</keyword>
<dbReference type="PRINTS" id="PR00507">
    <property type="entry name" value="N12N6MTFRASE"/>
</dbReference>
<dbReference type="InterPro" id="IPR007848">
    <property type="entry name" value="Small_mtfrase_dom"/>
</dbReference>
<evidence type="ECO:0000256" key="5">
    <source>
        <dbReference type="ARBA" id="ARBA00022691"/>
    </source>
</evidence>
<keyword evidence="4 8" id="KW-0808">Transferase</keyword>
<gene>
    <name evidence="8" type="ORF">ACFOEB_09325</name>
</gene>
<dbReference type="InterPro" id="IPR046977">
    <property type="entry name" value="RsmC/RlmG"/>
</dbReference>
<keyword evidence="1" id="KW-0963">Cytoplasm</keyword>
<evidence type="ECO:0000256" key="4">
    <source>
        <dbReference type="ARBA" id="ARBA00022679"/>
    </source>
</evidence>
<evidence type="ECO:0000256" key="3">
    <source>
        <dbReference type="ARBA" id="ARBA00022603"/>
    </source>
</evidence>
<dbReference type="InterPro" id="IPR013675">
    <property type="entry name" value="Mtase_sm_N"/>
</dbReference>
<accession>A0ABV7HRR5</accession>
<feature type="domain" description="Methyltransferase small N-terminal" evidence="7">
    <location>
        <begin position="23"/>
        <end position="152"/>
    </location>
</feature>
<dbReference type="Pfam" id="PF08468">
    <property type="entry name" value="MTS_N"/>
    <property type="match status" value="1"/>
</dbReference>
<dbReference type="InterPro" id="IPR002052">
    <property type="entry name" value="DNA_methylase_N6_adenine_CS"/>
</dbReference>
<protein>
    <submittedName>
        <fullName evidence="8">Class I SAM-dependent methyltransferase</fullName>
        <ecNumber evidence="8">2.1.1.172</ecNumber>
        <ecNumber evidence="8">2.1.1.174</ecNumber>
    </submittedName>
</protein>
<keyword evidence="9" id="KW-1185">Reference proteome</keyword>
<dbReference type="Proteomes" id="UP001595548">
    <property type="component" value="Unassembled WGS sequence"/>
</dbReference>
<dbReference type="SUPFAM" id="SSF53335">
    <property type="entry name" value="S-adenosyl-L-methionine-dependent methyltransferases"/>
    <property type="match status" value="1"/>
</dbReference>
<dbReference type="GO" id="GO:0052914">
    <property type="term" value="F:16S rRNA (guanine(1207)-N(2))-methyltransferase activity"/>
    <property type="evidence" value="ECO:0007669"/>
    <property type="project" value="UniProtKB-EC"/>
</dbReference>
<evidence type="ECO:0000313" key="8">
    <source>
        <dbReference type="EMBL" id="MFC3155398.1"/>
    </source>
</evidence>
<comment type="caution">
    <text evidence="8">The sequence shown here is derived from an EMBL/GenBank/DDBJ whole genome shotgun (WGS) entry which is preliminary data.</text>
</comment>
<evidence type="ECO:0000256" key="1">
    <source>
        <dbReference type="ARBA" id="ARBA00022490"/>
    </source>
</evidence>
<organism evidence="8 9">
    <name type="scientific">Gilvimarinus japonicus</name>
    <dbReference type="NCBI Taxonomy" id="1796469"/>
    <lineage>
        <taxon>Bacteria</taxon>
        <taxon>Pseudomonadati</taxon>
        <taxon>Pseudomonadota</taxon>
        <taxon>Gammaproteobacteria</taxon>
        <taxon>Cellvibrionales</taxon>
        <taxon>Cellvibrionaceae</taxon>
        <taxon>Gilvimarinus</taxon>
    </lineage>
</organism>
<keyword evidence="3 8" id="KW-0489">Methyltransferase</keyword>
<dbReference type="EC" id="2.1.1.174" evidence="8"/>
<dbReference type="InterPro" id="IPR029063">
    <property type="entry name" value="SAM-dependent_MTases_sf"/>
</dbReference>
<dbReference type="EC" id="2.1.1.172" evidence="8"/>
<evidence type="ECO:0000313" key="9">
    <source>
        <dbReference type="Proteomes" id="UP001595548"/>
    </source>
</evidence>
<feature type="domain" description="Methyltransferase small" evidence="6">
    <location>
        <begin position="183"/>
        <end position="355"/>
    </location>
</feature>
<evidence type="ECO:0000259" key="7">
    <source>
        <dbReference type="Pfam" id="PF08468"/>
    </source>
</evidence>
<dbReference type="Gene3D" id="3.40.50.150">
    <property type="entry name" value="Vaccinia Virus protein VP39"/>
    <property type="match status" value="2"/>
</dbReference>
<dbReference type="GO" id="GO:0052916">
    <property type="term" value="F:23S rRNA (guanine(1835)-N(2))-methyltransferase activity"/>
    <property type="evidence" value="ECO:0007669"/>
    <property type="project" value="UniProtKB-EC"/>
</dbReference>
<keyword evidence="5" id="KW-0949">S-adenosyl-L-methionine</keyword>
<dbReference type="EMBL" id="JBHRTL010000006">
    <property type="protein sequence ID" value="MFC3155398.1"/>
    <property type="molecule type" value="Genomic_DNA"/>
</dbReference>